<keyword evidence="2" id="KW-0597">Phosphoprotein</keyword>
<dbReference type="InterPro" id="IPR016035">
    <property type="entry name" value="Acyl_Trfase/lysoPLipase"/>
</dbReference>
<evidence type="ECO:0000259" key="5">
    <source>
        <dbReference type="PROSITE" id="PS52004"/>
    </source>
</evidence>
<evidence type="ECO:0000256" key="3">
    <source>
        <dbReference type="ARBA" id="ARBA00022679"/>
    </source>
</evidence>
<dbReference type="SUPFAM" id="SSF55048">
    <property type="entry name" value="Probable ACP-binding domain of malonyl-CoA ACP transacylase"/>
    <property type="match status" value="1"/>
</dbReference>
<dbReference type="FunFam" id="3.40.47.10:FF:000019">
    <property type="entry name" value="Polyketide synthase type I"/>
    <property type="match status" value="1"/>
</dbReference>
<dbReference type="PROSITE" id="PS50075">
    <property type="entry name" value="CARRIER"/>
    <property type="match status" value="1"/>
</dbReference>
<dbReference type="Pfam" id="PF02801">
    <property type="entry name" value="Ketoacyl-synt_C"/>
    <property type="match status" value="1"/>
</dbReference>
<dbReference type="InterPro" id="IPR009081">
    <property type="entry name" value="PP-bd_ACP"/>
</dbReference>
<dbReference type="Gene3D" id="1.10.1200.10">
    <property type="entry name" value="ACP-like"/>
    <property type="match status" value="1"/>
</dbReference>
<keyword evidence="3" id="KW-0808">Transferase</keyword>
<dbReference type="GO" id="GO:0004312">
    <property type="term" value="F:fatty acid synthase activity"/>
    <property type="evidence" value="ECO:0007669"/>
    <property type="project" value="TreeGrafter"/>
</dbReference>
<reference evidence="6" key="1">
    <citation type="submission" date="2020-10" db="EMBL/GenBank/DDBJ databases">
        <authorList>
            <person name="Castelo-Branco R."/>
            <person name="Eusebio N."/>
            <person name="Adriana R."/>
            <person name="Vieira A."/>
            <person name="Brugerolle De Fraissinette N."/>
            <person name="Rezende De Castro R."/>
            <person name="Schneider M.P."/>
            <person name="Vasconcelos V."/>
            <person name="Leao P.N."/>
        </authorList>
    </citation>
    <scope>NUCLEOTIDE SEQUENCE</scope>
    <source>
        <strain evidence="6">LEGE 12446</strain>
    </source>
</reference>
<dbReference type="Gene3D" id="3.30.70.3290">
    <property type="match status" value="1"/>
</dbReference>
<dbReference type="FunFam" id="3.40.366.10:FF:000002">
    <property type="entry name" value="Probable polyketide synthase 2"/>
    <property type="match status" value="1"/>
</dbReference>
<dbReference type="Pfam" id="PF00550">
    <property type="entry name" value="PP-binding"/>
    <property type="match status" value="1"/>
</dbReference>
<dbReference type="InterPro" id="IPR050091">
    <property type="entry name" value="PKS_NRPS_Biosynth_Enz"/>
</dbReference>
<dbReference type="InterPro" id="IPR020841">
    <property type="entry name" value="PKS_Beta-ketoAc_synthase_dom"/>
</dbReference>
<dbReference type="PANTHER" id="PTHR43775">
    <property type="entry name" value="FATTY ACID SYNTHASE"/>
    <property type="match status" value="1"/>
</dbReference>
<dbReference type="EMBL" id="JADEXS010000006">
    <property type="protein sequence ID" value="MBE9021075.1"/>
    <property type="molecule type" value="Genomic_DNA"/>
</dbReference>
<dbReference type="GO" id="GO:0006633">
    <property type="term" value="P:fatty acid biosynthetic process"/>
    <property type="evidence" value="ECO:0007669"/>
    <property type="project" value="InterPro"/>
</dbReference>
<dbReference type="SUPFAM" id="SSF47336">
    <property type="entry name" value="ACP-like"/>
    <property type="match status" value="1"/>
</dbReference>
<dbReference type="PROSITE" id="PS00606">
    <property type="entry name" value="KS3_1"/>
    <property type="match status" value="1"/>
</dbReference>
<evidence type="ECO:0000259" key="4">
    <source>
        <dbReference type="PROSITE" id="PS50075"/>
    </source>
</evidence>
<organism evidence="6 7">
    <name type="scientific">Desmonostoc muscorum LEGE 12446</name>
    <dbReference type="NCBI Taxonomy" id="1828758"/>
    <lineage>
        <taxon>Bacteria</taxon>
        <taxon>Bacillati</taxon>
        <taxon>Cyanobacteriota</taxon>
        <taxon>Cyanophyceae</taxon>
        <taxon>Nostocales</taxon>
        <taxon>Nostocaceae</taxon>
        <taxon>Desmonostoc</taxon>
    </lineage>
</organism>
<feature type="domain" description="Carrier" evidence="4">
    <location>
        <begin position="950"/>
        <end position="1028"/>
    </location>
</feature>
<feature type="domain" description="Ketosynthase family 3 (KS3)" evidence="5">
    <location>
        <begin position="1"/>
        <end position="425"/>
    </location>
</feature>
<dbReference type="PROSITE" id="PS52004">
    <property type="entry name" value="KS3_2"/>
    <property type="match status" value="1"/>
</dbReference>
<dbReference type="AlphaFoldDB" id="A0A8J7DBI4"/>
<dbReference type="SMART" id="SM01294">
    <property type="entry name" value="PKS_PP_betabranch"/>
    <property type="match status" value="1"/>
</dbReference>
<comment type="caution">
    <text evidence="6">The sequence shown here is derived from an EMBL/GenBank/DDBJ whole genome shotgun (WGS) entry which is preliminary data.</text>
</comment>
<dbReference type="InterPro" id="IPR036736">
    <property type="entry name" value="ACP-like_sf"/>
</dbReference>
<dbReference type="InterPro" id="IPR016039">
    <property type="entry name" value="Thiolase-like"/>
</dbReference>
<evidence type="ECO:0000313" key="6">
    <source>
        <dbReference type="EMBL" id="MBE9021075.1"/>
    </source>
</evidence>
<keyword evidence="7" id="KW-1185">Reference proteome</keyword>
<dbReference type="InterPro" id="IPR014043">
    <property type="entry name" value="Acyl_transferase_dom"/>
</dbReference>
<dbReference type="GO" id="GO:0031177">
    <property type="term" value="F:phosphopantetheine binding"/>
    <property type="evidence" value="ECO:0007669"/>
    <property type="project" value="InterPro"/>
</dbReference>
<dbReference type="SMART" id="SM00823">
    <property type="entry name" value="PKS_PP"/>
    <property type="match status" value="1"/>
</dbReference>
<sequence length="1074" mass="117889">MEQIAIIGIGCRFPKANNPEEFWQLLRNGIDAITEIPKDRWNVNQFYDPEPAKPGKISSRWGGFLDHVDQFDPNFFGISPREAEHMDPQQRLVLKVAWEALENAGIVPKTLARSQTGVFIGITNADYHRLLYRDFSRIDAYSATGTTPCITANRLSYILDLCGPSLAIDTACSSSLVAVHLACQSLHLGESNLCIVGGVNLMLSPEPSITFSQARMMALDGRCKTFDAKADGYVRGEGCGIIILKRLSDALRDNDNILAIVKGSAINQDGLSNGLTAPNGPSQQAVISQALQNAKVQPGEISYVEAHGTGTSLGDPIEVKALKAVLMTGRQLNQPCWIGSVKTNIGHLEGAAGIAGLIKVVLSLQHQYIPAHLHFQELNPYISLKGTPFAIPTEMQSWNASAERRYAGVSAFSFGGTNCHLILEEAPVFSQVKASDANQGHLFTLSAKTDKALVGLAKKYVDFLDSHSEVSLVNLCFTANAKRSIFDKRFAVFVESTMQLRQQLAAFCAGSLSVGLASSRVKSKKSQKIVFLFTGQGSQYVGMGHELYQQAPVFRQTINECAEILRAYIETPLLEILYPTTPSNFPLSETAYTQPALFALEYALAKLWQSWGIHPNIVMGHSLGEYVAACVAGVFSLEDALKLVATRANLMQSLPPNGEMVTVFTNAARVTETMQAVAGSMPVAIAAINGSENTVISGTHEAVTAAIATLEFAGIKSKKLAVSHAFHSPLMEPMLADFERVASQVTYSLPQIDLISNLTGQIATSEIATAAYWVNHVKEPVNFAASMETLHQQGYEVFVEIGAKPTLLAMGRNCLPEKVGVWLPSLRQGHSDWQQILESLAQLYLLGVQIDWSGFYQNHSYRPLPLPTYAFQKQRYWVETLKNMTPTHASSEELATLLKQTAELLPKILQAFNQQPTTTSLEQLFSEVKPSSKPEEPWLLQRLENTPPQERLNFLIAQLQNEVASVLHLDASELPEPTQGFFDMGMDSLLAIELKNRLEMSLGHSVSATLAFNYPNIENLALYLLKDVTNLDYTNKSPEGFHSYDNELAWIAAKVEHLTDQETEALLMQKLANL</sequence>
<proteinExistence type="predicted"/>
<dbReference type="PANTHER" id="PTHR43775:SF37">
    <property type="entry name" value="SI:DKEY-61P9.11"/>
    <property type="match status" value="1"/>
</dbReference>
<evidence type="ECO:0000256" key="2">
    <source>
        <dbReference type="ARBA" id="ARBA00022553"/>
    </source>
</evidence>
<dbReference type="InterPro" id="IPR018201">
    <property type="entry name" value="Ketoacyl_synth_AS"/>
</dbReference>
<dbReference type="InterPro" id="IPR016036">
    <property type="entry name" value="Malonyl_transacylase_ACP-bd"/>
</dbReference>
<evidence type="ECO:0000256" key="1">
    <source>
        <dbReference type="ARBA" id="ARBA00022450"/>
    </source>
</evidence>
<dbReference type="Pfam" id="PF00109">
    <property type="entry name" value="ketoacyl-synt"/>
    <property type="match status" value="1"/>
</dbReference>
<dbReference type="InterPro" id="IPR001227">
    <property type="entry name" value="Ac_transferase_dom_sf"/>
</dbReference>
<dbReference type="InterPro" id="IPR014030">
    <property type="entry name" value="Ketoacyl_synth_N"/>
</dbReference>
<accession>A0A8J7DBI4</accession>
<dbReference type="SMART" id="SM00825">
    <property type="entry name" value="PKS_KS"/>
    <property type="match status" value="1"/>
</dbReference>
<dbReference type="SUPFAM" id="SSF53901">
    <property type="entry name" value="Thiolase-like"/>
    <property type="match status" value="1"/>
</dbReference>
<dbReference type="SMART" id="SM00827">
    <property type="entry name" value="PKS_AT"/>
    <property type="match status" value="1"/>
</dbReference>
<dbReference type="Pfam" id="PF00698">
    <property type="entry name" value="Acyl_transf_1"/>
    <property type="match status" value="1"/>
</dbReference>
<dbReference type="SUPFAM" id="SSF52151">
    <property type="entry name" value="FabD/lysophospholipase-like"/>
    <property type="match status" value="1"/>
</dbReference>
<dbReference type="GO" id="GO:0004315">
    <property type="term" value="F:3-oxoacyl-[acyl-carrier-protein] synthase activity"/>
    <property type="evidence" value="ECO:0007669"/>
    <property type="project" value="InterPro"/>
</dbReference>
<dbReference type="InterPro" id="IPR020806">
    <property type="entry name" value="PKS_PP-bd"/>
</dbReference>
<dbReference type="Proteomes" id="UP000622533">
    <property type="component" value="Unassembled WGS sequence"/>
</dbReference>
<name>A0A8J7DBI4_DESMC</name>
<dbReference type="CDD" id="cd00833">
    <property type="entry name" value="PKS"/>
    <property type="match status" value="1"/>
</dbReference>
<evidence type="ECO:0000313" key="7">
    <source>
        <dbReference type="Proteomes" id="UP000622533"/>
    </source>
</evidence>
<dbReference type="Gene3D" id="3.40.47.10">
    <property type="match status" value="1"/>
</dbReference>
<dbReference type="Pfam" id="PF22621">
    <property type="entry name" value="CurL-like_PKS_C"/>
    <property type="match status" value="1"/>
</dbReference>
<dbReference type="RefSeq" id="WP_193912921.1">
    <property type="nucleotide sequence ID" value="NZ_JADEXS020000001.1"/>
</dbReference>
<protein>
    <submittedName>
        <fullName evidence="6">Acyltransferase domain-containing protein</fullName>
    </submittedName>
</protein>
<gene>
    <name evidence="6" type="ORF">IQ276_00965</name>
</gene>
<dbReference type="Gene3D" id="3.40.366.10">
    <property type="entry name" value="Malonyl-Coenzyme A Acyl Carrier Protein, domain 2"/>
    <property type="match status" value="1"/>
</dbReference>
<keyword evidence="6" id="KW-0012">Acyltransferase</keyword>
<keyword evidence="1" id="KW-0596">Phosphopantetheine</keyword>
<dbReference type="InterPro" id="IPR014031">
    <property type="entry name" value="Ketoacyl_synth_C"/>
</dbReference>